<reference evidence="3" key="1">
    <citation type="submission" date="2019-04" db="EMBL/GenBank/DDBJ databases">
        <title>Draft genome sequence of Pseudonocardiaceae bacterium SL3-2-4.</title>
        <authorList>
            <person name="Ningsih F."/>
            <person name="Yokota A."/>
            <person name="Sakai Y."/>
            <person name="Nanatani K."/>
            <person name="Yabe S."/>
            <person name="Oetari A."/>
            <person name="Sjamsuridzal W."/>
        </authorList>
    </citation>
    <scope>NUCLEOTIDE SEQUENCE [LARGE SCALE GENOMIC DNA]</scope>
    <source>
        <strain evidence="3">SL3-2-4</strain>
    </source>
</reference>
<feature type="transmembrane region" description="Helical" evidence="1">
    <location>
        <begin position="48"/>
        <end position="66"/>
    </location>
</feature>
<keyword evidence="3" id="KW-1185">Reference proteome</keyword>
<dbReference type="Proteomes" id="UP000298860">
    <property type="component" value="Unassembled WGS sequence"/>
</dbReference>
<protein>
    <submittedName>
        <fullName evidence="2">Uncharacterized protein</fullName>
    </submittedName>
</protein>
<dbReference type="EMBL" id="BJFL01000040">
    <property type="protein sequence ID" value="GDY33350.1"/>
    <property type="molecule type" value="Genomic_DNA"/>
</dbReference>
<dbReference type="AlphaFoldDB" id="A0A4D4JE83"/>
<dbReference type="OrthoDB" id="4054020at2"/>
<proteinExistence type="predicted"/>
<gene>
    <name evidence="2" type="ORF">GTS_49830</name>
</gene>
<keyword evidence="1" id="KW-1133">Transmembrane helix</keyword>
<keyword evidence="1" id="KW-0812">Transmembrane</keyword>
<evidence type="ECO:0000313" key="2">
    <source>
        <dbReference type="EMBL" id="GDY33350.1"/>
    </source>
</evidence>
<dbReference type="RefSeq" id="WP_137816307.1">
    <property type="nucleotide sequence ID" value="NZ_BJFL01000040.1"/>
</dbReference>
<evidence type="ECO:0000256" key="1">
    <source>
        <dbReference type="SAM" id="Phobius"/>
    </source>
</evidence>
<keyword evidence="1" id="KW-0472">Membrane</keyword>
<comment type="caution">
    <text evidence="2">The sequence shown here is derived from an EMBL/GenBank/DDBJ whole genome shotgun (WGS) entry which is preliminary data.</text>
</comment>
<dbReference type="SUPFAM" id="SSF47781">
    <property type="entry name" value="RuvA domain 2-like"/>
    <property type="match status" value="1"/>
</dbReference>
<sequence>MPPTAGAVRRHVIRAWSTWYFLVPIVTVGLFAFVPFVHAAVRLRRRRVRWLAALYGAFTALLFVSVAVAPPVTLGAIAVTVAACVQLVPLRRAVYGVEPAAPADIDPAVAAVMRARERRRKARELVEQDPLLARELHIGRPDLPGDYDDGGLVDLNAAPAEAIARACEIGVDQAHQIVAVRDGAGGLNGVSDLYLHLDLPPGAWDRIRDRAIVLPK</sequence>
<organism evidence="2 3">
    <name type="scientific">Gandjariella thermophila</name>
    <dbReference type="NCBI Taxonomy" id="1931992"/>
    <lineage>
        <taxon>Bacteria</taxon>
        <taxon>Bacillati</taxon>
        <taxon>Actinomycetota</taxon>
        <taxon>Actinomycetes</taxon>
        <taxon>Pseudonocardiales</taxon>
        <taxon>Pseudonocardiaceae</taxon>
        <taxon>Gandjariella</taxon>
    </lineage>
</organism>
<dbReference type="InterPro" id="IPR010994">
    <property type="entry name" value="RuvA_2-like"/>
</dbReference>
<accession>A0A4D4JE83</accession>
<evidence type="ECO:0000313" key="3">
    <source>
        <dbReference type="Proteomes" id="UP000298860"/>
    </source>
</evidence>
<feature type="transmembrane region" description="Helical" evidence="1">
    <location>
        <begin position="20"/>
        <end position="41"/>
    </location>
</feature>
<name>A0A4D4JE83_9PSEU</name>